<proteinExistence type="predicted"/>
<accession>A0AAX6FKB1</accession>
<protein>
    <submittedName>
        <fullName evidence="2">Pentatricopeptide repeat-containing protein</fullName>
    </submittedName>
</protein>
<dbReference type="EMBL" id="JANAVB010028196">
    <property type="protein sequence ID" value="KAJ6816800.1"/>
    <property type="molecule type" value="Genomic_DNA"/>
</dbReference>
<comment type="caution">
    <text evidence="2">The sequence shown here is derived from an EMBL/GenBank/DDBJ whole genome shotgun (WGS) entry which is preliminary data.</text>
</comment>
<reference evidence="2" key="1">
    <citation type="journal article" date="2023" name="GigaByte">
        <title>Genome assembly of the bearded iris, Iris pallida Lam.</title>
        <authorList>
            <person name="Bruccoleri R.E."/>
            <person name="Oakeley E.J."/>
            <person name="Faust A.M.E."/>
            <person name="Altorfer M."/>
            <person name="Dessus-Babus S."/>
            <person name="Burckhardt D."/>
            <person name="Oertli M."/>
            <person name="Naumann U."/>
            <person name="Petersen F."/>
            <person name="Wong J."/>
        </authorList>
    </citation>
    <scope>NUCLEOTIDE SEQUENCE</scope>
    <source>
        <strain evidence="2">GSM-AAB239-AS_SAM_17_03QT</strain>
    </source>
</reference>
<evidence type="ECO:0000313" key="3">
    <source>
        <dbReference type="Proteomes" id="UP001140949"/>
    </source>
</evidence>
<sequence length="157" mass="17500">MANYSSQEDFSSSPTIAPLLRGPVRAGPTDEPFAGEFVPPPLRRRMEIRLPVHRVQDLPPVPVTNLLWKAGARVGCSISARTSTSHYMMEAAERSENVKRTPVALLHPGTQCVQFAEDKCLPPFRDARIGFNWKEKLLDGLARWPHHVVMVNGEPGH</sequence>
<feature type="compositionally biased region" description="Polar residues" evidence="1">
    <location>
        <begin position="1"/>
        <end position="15"/>
    </location>
</feature>
<organism evidence="2 3">
    <name type="scientific">Iris pallida</name>
    <name type="common">Sweet iris</name>
    <dbReference type="NCBI Taxonomy" id="29817"/>
    <lineage>
        <taxon>Eukaryota</taxon>
        <taxon>Viridiplantae</taxon>
        <taxon>Streptophyta</taxon>
        <taxon>Embryophyta</taxon>
        <taxon>Tracheophyta</taxon>
        <taxon>Spermatophyta</taxon>
        <taxon>Magnoliopsida</taxon>
        <taxon>Liliopsida</taxon>
        <taxon>Asparagales</taxon>
        <taxon>Iridaceae</taxon>
        <taxon>Iridoideae</taxon>
        <taxon>Irideae</taxon>
        <taxon>Iris</taxon>
    </lineage>
</organism>
<evidence type="ECO:0000256" key="1">
    <source>
        <dbReference type="SAM" id="MobiDB-lite"/>
    </source>
</evidence>
<feature type="region of interest" description="Disordered" evidence="1">
    <location>
        <begin position="1"/>
        <end position="38"/>
    </location>
</feature>
<dbReference type="AlphaFoldDB" id="A0AAX6FKB1"/>
<dbReference type="Proteomes" id="UP001140949">
    <property type="component" value="Unassembled WGS sequence"/>
</dbReference>
<evidence type="ECO:0000313" key="2">
    <source>
        <dbReference type="EMBL" id="KAJ6816800.1"/>
    </source>
</evidence>
<gene>
    <name evidence="2" type="ORF">M6B38_415860</name>
</gene>
<keyword evidence="3" id="KW-1185">Reference proteome</keyword>
<reference evidence="2" key="2">
    <citation type="submission" date="2023-04" db="EMBL/GenBank/DDBJ databases">
        <authorList>
            <person name="Bruccoleri R.E."/>
            <person name="Oakeley E.J."/>
            <person name="Faust A.-M."/>
            <person name="Dessus-Babus S."/>
            <person name="Altorfer M."/>
            <person name="Burckhardt D."/>
            <person name="Oertli M."/>
            <person name="Naumann U."/>
            <person name="Petersen F."/>
            <person name="Wong J."/>
        </authorList>
    </citation>
    <scope>NUCLEOTIDE SEQUENCE</scope>
    <source>
        <strain evidence="2">GSM-AAB239-AS_SAM_17_03QT</strain>
        <tissue evidence="2">Leaf</tissue>
    </source>
</reference>
<name>A0AAX6FKB1_IRIPA</name>